<dbReference type="PROSITE" id="PS51186">
    <property type="entry name" value="GNAT"/>
    <property type="match status" value="1"/>
</dbReference>
<gene>
    <name evidence="2" type="ORF">L490_4091</name>
</gene>
<name>A0ABR4RIL3_BORBO</name>
<dbReference type="SUPFAM" id="SSF55729">
    <property type="entry name" value="Acyl-CoA N-acyltransferases (Nat)"/>
    <property type="match status" value="1"/>
</dbReference>
<comment type="caution">
    <text evidence="2">The sequence shown here is derived from an EMBL/GenBank/DDBJ whole genome shotgun (WGS) entry which is preliminary data.</text>
</comment>
<accession>A0ABR4RIL3</accession>
<evidence type="ECO:0000259" key="1">
    <source>
        <dbReference type="PROSITE" id="PS51186"/>
    </source>
</evidence>
<dbReference type="Pfam" id="PF00583">
    <property type="entry name" value="Acetyltransf_1"/>
    <property type="match status" value="1"/>
</dbReference>
<dbReference type="Gene3D" id="3.40.630.30">
    <property type="match status" value="1"/>
</dbReference>
<keyword evidence="3" id="KW-1185">Reference proteome</keyword>
<dbReference type="Proteomes" id="UP000025756">
    <property type="component" value="Unassembled WGS sequence"/>
</dbReference>
<feature type="domain" description="N-acetyltransferase" evidence="1">
    <location>
        <begin position="44"/>
        <end position="208"/>
    </location>
</feature>
<organism evidence="2 3">
    <name type="scientific">Bordetella bronchiseptica 00-P-2796</name>
    <dbReference type="NCBI Taxonomy" id="1331199"/>
    <lineage>
        <taxon>Bacteria</taxon>
        <taxon>Pseudomonadati</taxon>
        <taxon>Pseudomonadota</taxon>
        <taxon>Betaproteobacteria</taxon>
        <taxon>Burkholderiales</taxon>
        <taxon>Alcaligenaceae</taxon>
        <taxon>Bordetella</taxon>
    </lineage>
</organism>
<sequence length="210" mass="22468">MTGTAASIREAPSNFHQIRCRWERSPGFGKIAAPRTEKYVPQSYIVRTMRPADVEAVLRVQAAVYPASLLESAALFQNRIEIAPATCQVALDGQDLIGYLIAYPWDAGLPPALDRSLERLPGAADTWFVHDCAVLPAAQGGGVAAALLAGGRAQARRLGLRRASLVALAPAVGYWLRHGYQPLADSDALRAKLAGYGDGARYMVRADLAG</sequence>
<dbReference type="InterPro" id="IPR000182">
    <property type="entry name" value="GNAT_dom"/>
</dbReference>
<proteinExistence type="predicted"/>
<evidence type="ECO:0000313" key="3">
    <source>
        <dbReference type="Proteomes" id="UP000025756"/>
    </source>
</evidence>
<evidence type="ECO:0000313" key="2">
    <source>
        <dbReference type="EMBL" id="KCV36771.1"/>
    </source>
</evidence>
<reference evidence="2 3" key="1">
    <citation type="submission" date="2014-03" db="EMBL/GenBank/DDBJ databases">
        <title>Genome sequence of Bordetella bronchiseptica.</title>
        <authorList>
            <person name="Harvill E."/>
            <person name="Goodfield L.L."/>
            <person name="Ivanov Y.V."/>
            <person name="Meyer J.A."/>
            <person name="Muse S.J."/>
            <person name="Jacobs N."/>
            <person name="Bendor L."/>
            <person name="Smallridge W.E."/>
            <person name="Brinkac L.M."/>
            <person name="Sanka R."/>
            <person name="Kim M."/>
            <person name="Losada L."/>
        </authorList>
    </citation>
    <scope>NUCLEOTIDE SEQUENCE [LARGE SCALE GENOMIC DNA]</scope>
    <source>
        <strain evidence="2 3">00-P-2796</strain>
    </source>
</reference>
<dbReference type="EMBL" id="JGWH01000051">
    <property type="protein sequence ID" value="KCV36771.1"/>
    <property type="molecule type" value="Genomic_DNA"/>
</dbReference>
<dbReference type="InterPro" id="IPR016181">
    <property type="entry name" value="Acyl_CoA_acyltransferase"/>
</dbReference>
<protein>
    <submittedName>
        <fullName evidence="2">Acetyltransferase, GNAT family</fullName>
    </submittedName>
</protein>